<dbReference type="Proteomes" id="UP000827092">
    <property type="component" value="Unassembled WGS sequence"/>
</dbReference>
<accession>A0AAV6U2K0</accession>
<keyword evidence="2" id="KW-1185">Reference proteome</keyword>
<organism evidence="1 2">
    <name type="scientific">Oedothorax gibbosus</name>
    <dbReference type="NCBI Taxonomy" id="931172"/>
    <lineage>
        <taxon>Eukaryota</taxon>
        <taxon>Metazoa</taxon>
        <taxon>Ecdysozoa</taxon>
        <taxon>Arthropoda</taxon>
        <taxon>Chelicerata</taxon>
        <taxon>Arachnida</taxon>
        <taxon>Araneae</taxon>
        <taxon>Araneomorphae</taxon>
        <taxon>Entelegynae</taxon>
        <taxon>Araneoidea</taxon>
        <taxon>Linyphiidae</taxon>
        <taxon>Erigoninae</taxon>
        <taxon>Oedothorax</taxon>
    </lineage>
</organism>
<evidence type="ECO:0008006" key="3">
    <source>
        <dbReference type="Google" id="ProtNLM"/>
    </source>
</evidence>
<comment type="caution">
    <text evidence="1">The sequence shown here is derived from an EMBL/GenBank/DDBJ whole genome shotgun (WGS) entry which is preliminary data.</text>
</comment>
<sequence>MICNKNRKYRNKNNAEEERKRNLAFLRKTTEKHHFEMWQTEKNYFEQWEKRSSRNNFPLFFSHKGIFKNREKSNFSKRYSEAPSLCFWDLNCITSRLASLPELPKHSRNVA</sequence>
<name>A0AAV6U2K0_9ARAC</name>
<gene>
    <name evidence="1" type="ORF">JTE90_025958</name>
</gene>
<dbReference type="EMBL" id="JAFNEN010000712">
    <property type="protein sequence ID" value="KAG8178193.1"/>
    <property type="molecule type" value="Genomic_DNA"/>
</dbReference>
<evidence type="ECO:0000313" key="1">
    <source>
        <dbReference type="EMBL" id="KAG8178193.1"/>
    </source>
</evidence>
<proteinExistence type="predicted"/>
<reference evidence="1 2" key="1">
    <citation type="journal article" date="2022" name="Nat. Ecol. Evol.">
        <title>A masculinizing supergene underlies an exaggerated male reproductive morph in a spider.</title>
        <authorList>
            <person name="Hendrickx F."/>
            <person name="De Corte Z."/>
            <person name="Sonet G."/>
            <person name="Van Belleghem S.M."/>
            <person name="Kostlbacher S."/>
            <person name="Vangestel C."/>
        </authorList>
    </citation>
    <scope>NUCLEOTIDE SEQUENCE [LARGE SCALE GENOMIC DNA]</scope>
    <source>
        <strain evidence="1">W744_W776</strain>
    </source>
</reference>
<protein>
    <recommendedName>
        <fullName evidence="3">Ycf1</fullName>
    </recommendedName>
</protein>
<dbReference type="AlphaFoldDB" id="A0AAV6U2K0"/>
<evidence type="ECO:0000313" key="2">
    <source>
        <dbReference type="Proteomes" id="UP000827092"/>
    </source>
</evidence>